<keyword evidence="2" id="KW-0808">Transferase</keyword>
<evidence type="ECO:0000256" key="2">
    <source>
        <dbReference type="ARBA" id="ARBA00022932"/>
    </source>
</evidence>
<dbReference type="CDD" id="cd00009">
    <property type="entry name" value="AAA"/>
    <property type="match status" value="1"/>
</dbReference>
<evidence type="ECO:0000313" key="4">
    <source>
        <dbReference type="EMBL" id="MDP5135389.1"/>
    </source>
</evidence>
<accession>A0ABT9HW87</accession>
<evidence type="ECO:0000256" key="1">
    <source>
        <dbReference type="ARBA" id="ARBA00012417"/>
    </source>
</evidence>
<keyword evidence="2" id="KW-0239">DNA-directed DNA polymerase</keyword>
<name>A0ABT9HW87_9GAMM</name>
<keyword evidence="2" id="KW-0548">Nucleotidyltransferase</keyword>
<organism evidence="4 5">
    <name type="scientific">Rheinheimera baltica</name>
    <dbReference type="NCBI Taxonomy" id="67576"/>
    <lineage>
        <taxon>Bacteria</taxon>
        <taxon>Pseudomonadati</taxon>
        <taxon>Pseudomonadota</taxon>
        <taxon>Gammaproteobacteria</taxon>
        <taxon>Chromatiales</taxon>
        <taxon>Chromatiaceae</taxon>
        <taxon>Rheinheimera</taxon>
    </lineage>
</organism>
<proteinExistence type="predicted"/>
<dbReference type="InterPro" id="IPR050238">
    <property type="entry name" value="DNA_Rep/Repair_Clamp_Loader"/>
</dbReference>
<dbReference type="PANTHER" id="PTHR11669">
    <property type="entry name" value="REPLICATION FACTOR C / DNA POLYMERASE III GAMMA-TAU SUBUNIT"/>
    <property type="match status" value="1"/>
</dbReference>
<dbReference type="Proteomes" id="UP001231109">
    <property type="component" value="Unassembled WGS sequence"/>
</dbReference>
<comment type="caution">
    <text evidence="4">The sequence shown here is derived from an EMBL/GenBank/DDBJ whole genome shotgun (WGS) entry which is preliminary data.</text>
</comment>
<keyword evidence="5" id="KW-1185">Reference proteome</keyword>
<evidence type="ECO:0000256" key="3">
    <source>
        <dbReference type="ARBA" id="ARBA00049244"/>
    </source>
</evidence>
<protein>
    <recommendedName>
        <fullName evidence="1">DNA-directed DNA polymerase</fullName>
        <ecNumber evidence="1">2.7.7.7</ecNumber>
    </recommendedName>
</protein>
<dbReference type="EMBL" id="JAPJDZ010000008">
    <property type="protein sequence ID" value="MDP5135389.1"/>
    <property type="molecule type" value="Genomic_DNA"/>
</dbReference>
<evidence type="ECO:0000313" key="5">
    <source>
        <dbReference type="Proteomes" id="UP001231109"/>
    </source>
</evidence>
<gene>
    <name evidence="4" type="ORF">ORJ04_05445</name>
</gene>
<dbReference type="RefSeq" id="WP_305974349.1">
    <property type="nucleotide sequence ID" value="NZ_JAPJDZ010000008.1"/>
</dbReference>
<dbReference type="PANTHER" id="PTHR11669:SF8">
    <property type="entry name" value="DNA POLYMERASE III SUBUNIT DELTA"/>
    <property type="match status" value="1"/>
</dbReference>
<dbReference type="SUPFAM" id="SSF52540">
    <property type="entry name" value="P-loop containing nucleoside triphosphate hydrolases"/>
    <property type="match status" value="1"/>
</dbReference>
<sequence>MAPWLVPYQQQLRQLLANKQLAHGILFTGPSGIGKQMLANWLTDALLCTATVVPCGQCKSCLLRGAGSHSDLLIVDCSCTSIGVDAIRQLSQFMYGRAQHQPHKVVLLAEADKLTEAAANALLKTLEEPPQDSFLLLCSANAKSLPATLLSRCQQWALPADFSDDAKHWLSQQINRPVPDFLLTYTAGGPLKALQLLESGEADQLQVTIISLSQFFSHQLSLNDCVKQLDSISGLTQIFGWYLRQQLLPALIAQPSERILAIHQLYSRWCRDDAQILGQNKQLALSAFLTELKRLQG</sequence>
<comment type="catalytic activity">
    <reaction evidence="3">
        <text>DNA(n) + a 2'-deoxyribonucleoside 5'-triphosphate = DNA(n+1) + diphosphate</text>
        <dbReference type="Rhea" id="RHEA:22508"/>
        <dbReference type="Rhea" id="RHEA-COMP:17339"/>
        <dbReference type="Rhea" id="RHEA-COMP:17340"/>
        <dbReference type="ChEBI" id="CHEBI:33019"/>
        <dbReference type="ChEBI" id="CHEBI:61560"/>
        <dbReference type="ChEBI" id="CHEBI:173112"/>
        <dbReference type="EC" id="2.7.7.7"/>
    </reaction>
</comment>
<dbReference type="Pfam" id="PF13177">
    <property type="entry name" value="DNA_pol3_delta2"/>
    <property type="match status" value="1"/>
</dbReference>
<dbReference type="EC" id="2.7.7.7" evidence="1"/>
<dbReference type="InterPro" id="IPR027417">
    <property type="entry name" value="P-loop_NTPase"/>
</dbReference>
<dbReference type="Gene3D" id="3.40.50.300">
    <property type="entry name" value="P-loop containing nucleotide triphosphate hydrolases"/>
    <property type="match status" value="1"/>
</dbReference>
<reference evidence="4 5" key="1">
    <citation type="submission" date="2022-11" db="EMBL/GenBank/DDBJ databases">
        <title>Viruses from the air-sea interface of a natural surface slick.</title>
        <authorList>
            <person name="Rahlff J."/>
            <person name="Holmfeldt K."/>
        </authorList>
    </citation>
    <scope>NUCLEOTIDE SEQUENCE [LARGE SCALE GENOMIC DNA]</scope>
    <source>
        <strain evidence="4 5">SMS4</strain>
    </source>
</reference>